<comment type="similarity">
    <text evidence="2 4">Belongs to the bacterial solute-binding protein 3 family.</text>
</comment>
<accession>A0A401LJE7</accession>
<evidence type="ECO:0000259" key="6">
    <source>
        <dbReference type="SMART" id="SM00062"/>
    </source>
</evidence>
<dbReference type="PANTHER" id="PTHR35936">
    <property type="entry name" value="MEMBRANE-BOUND LYTIC MUREIN TRANSGLYCOSYLASE F"/>
    <property type="match status" value="1"/>
</dbReference>
<accession>A0A388SDR2</accession>
<feature type="domain" description="Ionotropic glutamate receptor C-terminal" evidence="7">
    <location>
        <begin position="24"/>
        <end position="245"/>
    </location>
</feature>
<feature type="signal peptide" evidence="5">
    <location>
        <begin position="1"/>
        <end position="21"/>
    </location>
</feature>
<evidence type="ECO:0000256" key="2">
    <source>
        <dbReference type="ARBA" id="ARBA00010333"/>
    </source>
</evidence>
<dbReference type="RefSeq" id="WP_116269959.1">
    <property type="nucleotide sequence ID" value="NZ_BGZJ01000001.1"/>
</dbReference>
<feature type="chain" id="PRO_5030071274" evidence="5">
    <location>
        <begin position="22"/>
        <end position="245"/>
    </location>
</feature>
<dbReference type="OrthoDB" id="7241844at2"/>
<dbReference type="SUPFAM" id="SSF53850">
    <property type="entry name" value="Periplasmic binding protein-like II"/>
    <property type="match status" value="1"/>
</dbReference>
<dbReference type="InterPro" id="IPR001638">
    <property type="entry name" value="Solute-binding_3/MltF_N"/>
</dbReference>
<comment type="caution">
    <text evidence="8">The sequence shown here is derived from an EMBL/GenBank/DDBJ whole genome shotgun (WGS) entry which is preliminary data.</text>
</comment>
<reference evidence="8 9" key="1">
    <citation type="journal article" date="2018" name="Int. J. Syst. Evol. Microbiol.">
        <title>Mesosutterella multiformis gen. nov., sp. nov., a member of the family Sutterellaceae and Sutterella megalosphaeroides sp. nov., isolated from human faeces.</title>
        <authorList>
            <person name="Sakamoto M."/>
            <person name="Ikeyama N."/>
            <person name="Kunihiro T."/>
            <person name="Iino T."/>
            <person name="Yuki M."/>
            <person name="Ohkuma M."/>
        </authorList>
    </citation>
    <scope>NUCLEOTIDE SEQUENCE [LARGE SCALE GENOMIC DNA]</scope>
    <source>
        <strain evidence="8 9">4NBBH2</strain>
    </source>
</reference>
<protein>
    <submittedName>
        <fullName evidence="8">Basic amino acid ABC transporter substrate-binding protein</fullName>
    </submittedName>
</protein>
<organism evidence="8 9">
    <name type="scientific">Mesosutterella multiformis</name>
    <dbReference type="NCBI Taxonomy" id="2259133"/>
    <lineage>
        <taxon>Bacteria</taxon>
        <taxon>Pseudomonadati</taxon>
        <taxon>Pseudomonadota</taxon>
        <taxon>Betaproteobacteria</taxon>
        <taxon>Burkholderiales</taxon>
        <taxon>Sutterellaceae</taxon>
        <taxon>Mesosutterella</taxon>
    </lineage>
</organism>
<evidence type="ECO:0000256" key="1">
    <source>
        <dbReference type="ARBA" id="ARBA00004196"/>
    </source>
</evidence>
<dbReference type="Proteomes" id="UP000266091">
    <property type="component" value="Unassembled WGS sequence"/>
</dbReference>
<dbReference type="PANTHER" id="PTHR35936:SF38">
    <property type="entry name" value="GLUTAMINE-BINDING PERIPLASMIC PROTEIN"/>
    <property type="match status" value="1"/>
</dbReference>
<evidence type="ECO:0000313" key="8">
    <source>
        <dbReference type="EMBL" id="GBO93609.1"/>
    </source>
</evidence>
<dbReference type="SMART" id="SM00079">
    <property type="entry name" value="PBPe"/>
    <property type="match status" value="1"/>
</dbReference>
<dbReference type="Gene3D" id="3.40.190.10">
    <property type="entry name" value="Periplasmic binding protein-like II"/>
    <property type="match status" value="2"/>
</dbReference>
<keyword evidence="9" id="KW-1185">Reference proteome</keyword>
<evidence type="ECO:0000259" key="7">
    <source>
        <dbReference type="SMART" id="SM00079"/>
    </source>
</evidence>
<evidence type="ECO:0000313" key="9">
    <source>
        <dbReference type="Proteomes" id="UP000266091"/>
    </source>
</evidence>
<comment type="subcellular location">
    <subcellularLocation>
        <location evidence="1">Cell envelope</location>
    </subcellularLocation>
</comment>
<gene>
    <name evidence="8" type="ORF">MESMUL_09630</name>
</gene>
<dbReference type="GO" id="GO:0030313">
    <property type="term" value="C:cell envelope"/>
    <property type="evidence" value="ECO:0007669"/>
    <property type="project" value="UniProtKB-SubCell"/>
</dbReference>
<dbReference type="CDD" id="cd13624">
    <property type="entry name" value="PBP2_Arg_Lys_His"/>
    <property type="match status" value="1"/>
</dbReference>
<dbReference type="SMART" id="SM00062">
    <property type="entry name" value="PBPb"/>
    <property type="match status" value="1"/>
</dbReference>
<dbReference type="GO" id="GO:0015276">
    <property type="term" value="F:ligand-gated monoatomic ion channel activity"/>
    <property type="evidence" value="ECO:0007669"/>
    <property type="project" value="InterPro"/>
</dbReference>
<dbReference type="EMBL" id="BGZJ01000001">
    <property type="protein sequence ID" value="GBO93609.1"/>
    <property type="molecule type" value="Genomic_DNA"/>
</dbReference>
<dbReference type="GO" id="GO:0016020">
    <property type="term" value="C:membrane"/>
    <property type="evidence" value="ECO:0007669"/>
    <property type="project" value="InterPro"/>
</dbReference>
<evidence type="ECO:0000256" key="5">
    <source>
        <dbReference type="SAM" id="SignalP"/>
    </source>
</evidence>
<name>A0A388SDR2_9BURK</name>
<evidence type="ECO:0000256" key="4">
    <source>
        <dbReference type="RuleBase" id="RU003744"/>
    </source>
</evidence>
<proteinExistence type="inferred from homology"/>
<dbReference type="Pfam" id="PF00497">
    <property type="entry name" value="SBP_bac_3"/>
    <property type="match status" value="1"/>
</dbReference>
<dbReference type="InterPro" id="IPR001320">
    <property type="entry name" value="Iontro_rcpt_C"/>
</dbReference>
<keyword evidence="3 5" id="KW-0732">Signal</keyword>
<dbReference type="InterPro" id="IPR018313">
    <property type="entry name" value="SBP_3_CS"/>
</dbReference>
<feature type="domain" description="Solute-binding protein family 3/N-terminal" evidence="6">
    <location>
        <begin position="24"/>
        <end position="245"/>
    </location>
</feature>
<sequence>MLKKFLIAAAAAMTCAGSALALPVLNVGTQPVFQPFEFVDGRTKQLVGYDIDLIRAAAKHMGYEIKFAPMGLDGLIPAVMTGNIDLITSGLTITPERQKKIDFTRPVYHSSQVLLVNKSDAHAIRSEKDLRNKTVCVEIASAGAELARTIPGAKLKTFNSLADDILEMQNRGCVAVISDKPAIEYYLKQRGTRSMVEVQTGFPKEEIAFAVRKGNKKLLDQLNRTLLQMEKSGETAKIYKKWFGN</sequence>
<evidence type="ECO:0000256" key="3">
    <source>
        <dbReference type="ARBA" id="ARBA00022729"/>
    </source>
</evidence>
<dbReference type="AlphaFoldDB" id="A0A388SDR2"/>
<dbReference type="PROSITE" id="PS01039">
    <property type="entry name" value="SBP_BACTERIAL_3"/>
    <property type="match status" value="1"/>
</dbReference>